<dbReference type="PRINTS" id="PR00405">
    <property type="entry name" value="REVINTRACTNG"/>
</dbReference>
<evidence type="ECO:0000259" key="6">
    <source>
        <dbReference type="PROSITE" id="PS50115"/>
    </source>
</evidence>
<dbReference type="AlphaFoldDB" id="L7JSK0"/>
<dbReference type="PROSITE" id="PS50115">
    <property type="entry name" value="ARFGAP"/>
    <property type="match status" value="1"/>
</dbReference>
<keyword evidence="1" id="KW-0343">GTPase activation</keyword>
<dbReference type="GO" id="GO:0008270">
    <property type="term" value="F:zinc ion binding"/>
    <property type="evidence" value="ECO:0007669"/>
    <property type="project" value="UniProtKB-KW"/>
</dbReference>
<dbReference type="STRING" id="72359.L7JSK0"/>
<sequence length="338" mass="39470">VEQVHIKEATLLRYHMFAHIITGARVTPIIQKCYPRYFQFLNILFYQHVLTNCSQHPIPNTNRFSINVSVRFNRFVHPQKVETRNFMFLIFNKKIRYPYMSFEDKVKELSLLGENVHCIECNTRNTQWASLSYGIFLCIECASVHRSFGVRVSVVRSVNMDKWNEEGYLRMKMGGNEKFKDFMRIQGIISLPTRERYRTEAVRDYMVCLKENVEKELPECVKTSSETTAYTTQRISAVPSASYTRLESVSSTDLRSSVSTALNKITDFVSENALYLKDKGIQVGCKLNESVLRPSTTYLKEKGKVFYSRFNGKDNKKTEFGQTRENMQVKYKDTSKWD</sequence>
<feature type="non-terminal residue" evidence="7">
    <location>
        <position position="1"/>
    </location>
</feature>
<evidence type="ECO:0000313" key="7">
    <source>
        <dbReference type="EMBL" id="ELQ74026.1"/>
    </source>
</evidence>
<evidence type="ECO:0000256" key="1">
    <source>
        <dbReference type="ARBA" id="ARBA00022468"/>
    </source>
</evidence>
<keyword evidence="4" id="KW-0862">Zinc</keyword>
<dbReference type="GO" id="GO:0000139">
    <property type="term" value="C:Golgi membrane"/>
    <property type="evidence" value="ECO:0007669"/>
    <property type="project" value="GOC"/>
</dbReference>
<name>L7JSK0_TRAHO</name>
<keyword evidence="3 5" id="KW-0863">Zinc-finger</keyword>
<accession>L7JSK0</accession>
<evidence type="ECO:0000313" key="8">
    <source>
        <dbReference type="Proteomes" id="UP000011185"/>
    </source>
</evidence>
<dbReference type="EMBL" id="JH994083">
    <property type="protein sequence ID" value="ELQ74026.1"/>
    <property type="molecule type" value="Genomic_DNA"/>
</dbReference>
<dbReference type="InterPro" id="IPR038508">
    <property type="entry name" value="ArfGAP_dom_sf"/>
</dbReference>
<dbReference type="VEuPathDB" id="MicrosporidiaDB:THOM_3054"/>
<feature type="domain" description="Arf-GAP" evidence="6">
    <location>
        <begin position="103"/>
        <end position="182"/>
    </location>
</feature>
<evidence type="ECO:0000256" key="5">
    <source>
        <dbReference type="PROSITE-ProRule" id="PRU00288"/>
    </source>
</evidence>
<keyword evidence="2" id="KW-0479">Metal-binding</keyword>
<dbReference type="PANTHER" id="PTHR45686:SF18">
    <property type="entry name" value="ADP-RIBOSYLATION FACTOR GTPASE-ACTIVATING PROTEIN GCS1"/>
    <property type="match status" value="1"/>
</dbReference>
<evidence type="ECO:0000256" key="4">
    <source>
        <dbReference type="ARBA" id="ARBA00022833"/>
    </source>
</evidence>
<dbReference type="InterPro" id="IPR001164">
    <property type="entry name" value="ArfGAP_dom"/>
</dbReference>
<dbReference type="HOGENOM" id="CLU_070980_0_0_1"/>
<proteinExistence type="predicted"/>
<dbReference type="PANTHER" id="PTHR45686">
    <property type="entry name" value="ADP-RIBOSYLATION FACTOR GTPASE ACTIVATING PROTEIN 3, ISOFORM H-RELATED"/>
    <property type="match status" value="1"/>
</dbReference>
<gene>
    <name evidence="7" type="ORF">THOM_3054</name>
</gene>
<evidence type="ECO:0000256" key="3">
    <source>
        <dbReference type="ARBA" id="ARBA00022771"/>
    </source>
</evidence>
<keyword evidence="8" id="KW-1185">Reference proteome</keyword>
<dbReference type="GO" id="GO:0005096">
    <property type="term" value="F:GTPase activator activity"/>
    <property type="evidence" value="ECO:0007669"/>
    <property type="project" value="UniProtKB-KW"/>
</dbReference>
<dbReference type="Pfam" id="PF01412">
    <property type="entry name" value="ArfGap"/>
    <property type="match status" value="1"/>
</dbReference>
<dbReference type="InParanoid" id="L7JSK0"/>
<dbReference type="InterPro" id="IPR037278">
    <property type="entry name" value="ARFGAP/RecO"/>
</dbReference>
<dbReference type="GO" id="GO:0048205">
    <property type="term" value="P:COPI coating of Golgi vesicle"/>
    <property type="evidence" value="ECO:0007669"/>
    <property type="project" value="TreeGrafter"/>
</dbReference>
<dbReference type="SUPFAM" id="SSF57863">
    <property type="entry name" value="ArfGap/RecO-like zinc finger"/>
    <property type="match status" value="1"/>
</dbReference>
<dbReference type="OrthoDB" id="983479at2759"/>
<organism evidence="7 8">
    <name type="scientific">Trachipleistophora hominis</name>
    <name type="common">Microsporidian parasite</name>
    <dbReference type="NCBI Taxonomy" id="72359"/>
    <lineage>
        <taxon>Eukaryota</taxon>
        <taxon>Fungi</taxon>
        <taxon>Fungi incertae sedis</taxon>
        <taxon>Microsporidia</taxon>
        <taxon>Pleistophoridae</taxon>
        <taxon>Trachipleistophora</taxon>
    </lineage>
</organism>
<dbReference type="SMART" id="SM00105">
    <property type="entry name" value="ArfGap"/>
    <property type="match status" value="1"/>
</dbReference>
<dbReference type="Gene3D" id="1.10.220.150">
    <property type="entry name" value="Arf GTPase activating protein"/>
    <property type="match status" value="1"/>
</dbReference>
<dbReference type="Proteomes" id="UP000011185">
    <property type="component" value="Unassembled WGS sequence"/>
</dbReference>
<reference evidence="7 8" key="1">
    <citation type="journal article" date="2012" name="PLoS Pathog.">
        <title>The genome of the obligate intracellular parasite Trachipleistophora hominis: new insights into microsporidian genome dynamics and reductive evolution.</title>
        <authorList>
            <person name="Heinz E."/>
            <person name="Williams T.A."/>
            <person name="Nakjang S."/>
            <person name="Noel C.J."/>
            <person name="Swan D.C."/>
            <person name="Goldberg A.V."/>
            <person name="Harris S.R."/>
            <person name="Weinmaier T."/>
            <person name="Markert S."/>
            <person name="Becher D."/>
            <person name="Bernhardt J."/>
            <person name="Dagan T."/>
            <person name="Hacker C."/>
            <person name="Lucocq J.M."/>
            <person name="Schweder T."/>
            <person name="Rattei T."/>
            <person name="Hall N."/>
            <person name="Hirt R.P."/>
            <person name="Embley T.M."/>
        </authorList>
    </citation>
    <scope>NUCLEOTIDE SEQUENCE [LARGE SCALE GENOMIC DNA]</scope>
</reference>
<dbReference type="OMA" id="ECNTRNT"/>
<evidence type="ECO:0000256" key="2">
    <source>
        <dbReference type="ARBA" id="ARBA00022723"/>
    </source>
</evidence>
<protein>
    <submittedName>
        <fullName evidence="7">Putative GTPase-activating protein</fullName>
    </submittedName>
</protein>